<dbReference type="InterPro" id="IPR029021">
    <property type="entry name" value="Prot-tyrosine_phosphatase-like"/>
</dbReference>
<keyword evidence="4" id="KW-1185">Reference proteome</keyword>
<evidence type="ECO:0000313" key="4">
    <source>
        <dbReference type="Proteomes" id="UP001596037"/>
    </source>
</evidence>
<evidence type="ECO:0000259" key="2">
    <source>
        <dbReference type="PROSITE" id="PS50056"/>
    </source>
</evidence>
<dbReference type="RefSeq" id="WP_376850954.1">
    <property type="nucleotide sequence ID" value="NZ_JBHSMF010000009.1"/>
</dbReference>
<dbReference type="EMBL" id="JBHSMF010000009">
    <property type="protein sequence ID" value="MFC5498876.1"/>
    <property type="molecule type" value="Genomic_DNA"/>
</dbReference>
<organism evidence="3 4">
    <name type="scientific">Caenimonas terrae</name>
    <dbReference type="NCBI Taxonomy" id="696074"/>
    <lineage>
        <taxon>Bacteria</taxon>
        <taxon>Pseudomonadati</taxon>
        <taxon>Pseudomonadota</taxon>
        <taxon>Betaproteobacteria</taxon>
        <taxon>Burkholderiales</taxon>
        <taxon>Comamonadaceae</taxon>
        <taxon>Caenimonas</taxon>
    </lineage>
</organism>
<comment type="caution">
    <text evidence="3">The sequence shown here is derived from an EMBL/GenBank/DDBJ whole genome shotgun (WGS) entry which is preliminary data.</text>
</comment>
<dbReference type="InterPro" id="IPR057023">
    <property type="entry name" value="PTP-SAK"/>
</dbReference>
<accession>A0ABW0NEV1</accession>
<sequence length="158" mass="16988">MTLRPVALPPDVPGTLWLSSMPGRCVPWHAFDSEARRAGLALVVCLTPRQEVAELSPAYHAALDQGRLPFRWQNLPMPNFGLPDDPPGFRREIARIAQSLRQGDAVMLHCAAGLGRTGTAAACVLKALGLDQAEALDRVRAAGSNPQNAKQSGLVGWF</sequence>
<name>A0ABW0NEV1_9BURK</name>
<protein>
    <submittedName>
        <fullName evidence="3">Tyrosine-protein phosphatase</fullName>
    </submittedName>
</protein>
<dbReference type="InterPro" id="IPR000387">
    <property type="entry name" value="Tyr_Pase_dom"/>
</dbReference>
<reference evidence="4" key="1">
    <citation type="journal article" date="2019" name="Int. J. Syst. Evol. Microbiol.">
        <title>The Global Catalogue of Microorganisms (GCM) 10K type strain sequencing project: providing services to taxonomists for standard genome sequencing and annotation.</title>
        <authorList>
            <consortium name="The Broad Institute Genomics Platform"/>
            <consortium name="The Broad Institute Genome Sequencing Center for Infectious Disease"/>
            <person name="Wu L."/>
            <person name="Ma J."/>
        </authorList>
    </citation>
    <scope>NUCLEOTIDE SEQUENCE [LARGE SCALE GENOMIC DNA]</scope>
    <source>
        <strain evidence="4">CCUG 57401</strain>
    </source>
</reference>
<evidence type="ECO:0000256" key="1">
    <source>
        <dbReference type="ARBA" id="ARBA00022801"/>
    </source>
</evidence>
<dbReference type="Gene3D" id="3.90.190.10">
    <property type="entry name" value="Protein tyrosine phosphatase superfamily"/>
    <property type="match status" value="1"/>
</dbReference>
<dbReference type="SUPFAM" id="SSF52799">
    <property type="entry name" value="(Phosphotyrosine protein) phosphatases II"/>
    <property type="match status" value="1"/>
</dbReference>
<dbReference type="InterPro" id="IPR016130">
    <property type="entry name" value="Tyr_Pase_AS"/>
</dbReference>
<feature type="domain" description="Tyrosine specific protein phosphatases" evidence="2">
    <location>
        <begin position="87"/>
        <end position="140"/>
    </location>
</feature>
<dbReference type="Pfam" id="PF22784">
    <property type="entry name" value="PTP-SAK"/>
    <property type="match status" value="1"/>
</dbReference>
<gene>
    <name evidence="3" type="ORF">ACFPOE_15110</name>
</gene>
<proteinExistence type="predicted"/>
<dbReference type="PROSITE" id="PS00383">
    <property type="entry name" value="TYR_PHOSPHATASE_1"/>
    <property type="match status" value="1"/>
</dbReference>
<keyword evidence="1" id="KW-0378">Hydrolase</keyword>
<evidence type="ECO:0000313" key="3">
    <source>
        <dbReference type="EMBL" id="MFC5498876.1"/>
    </source>
</evidence>
<dbReference type="PROSITE" id="PS50056">
    <property type="entry name" value="TYR_PHOSPHATASE_2"/>
    <property type="match status" value="1"/>
</dbReference>
<dbReference type="Proteomes" id="UP001596037">
    <property type="component" value="Unassembled WGS sequence"/>
</dbReference>